<dbReference type="EMBL" id="MN740607">
    <property type="protein sequence ID" value="QHS78865.1"/>
    <property type="molecule type" value="Genomic_DNA"/>
</dbReference>
<protein>
    <recommendedName>
        <fullName evidence="1">DUF4116 domain-containing protein</fullName>
    </recommendedName>
</protein>
<dbReference type="Pfam" id="PF13475">
    <property type="entry name" value="DUF4116"/>
    <property type="match status" value="1"/>
</dbReference>
<dbReference type="InterPro" id="IPR025197">
    <property type="entry name" value="DUF4116"/>
</dbReference>
<feature type="domain" description="DUF4116" evidence="1">
    <location>
        <begin position="71"/>
        <end position="111"/>
    </location>
</feature>
<proteinExistence type="predicted"/>
<name>A0A6C0AHM1_9ZZZZ</name>
<organism evidence="2">
    <name type="scientific">viral metagenome</name>
    <dbReference type="NCBI Taxonomy" id="1070528"/>
    <lineage>
        <taxon>unclassified sequences</taxon>
        <taxon>metagenomes</taxon>
        <taxon>organismal metagenomes</taxon>
    </lineage>
</organism>
<accession>A0A6C0AHM1</accession>
<reference evidence="2" key="1">
    <citation type="journal article" date="2020" name="Nature">
        <title>Giant virus diversity and host interactions through global metagenomics.</title>
        <authorList>
            <person name="Schulz F."/>
            <person name="Roux S."/>
            <person name="Paez-Espino D."/>
            <person name="Jungbluth S."/>
            <person name="Walsh D.A."/>
            <person name="Denef V.J."/>
            <person name="McMahon K.D."/>
            <person name="Konstantinidis K.T."/>
            <person name="Eloe-Fadrosh E.A."/>
            <person name="Kyrpides N.C."/>
            <person name="Woyke T."/>
        </authorList>
    </citation>
    <scope>NUCLEOTIDE SEQUENCE</scope>
    <source>
        <strain evidence="2">GVMAG-S-1024976-23</strain>
    </source>
</reference>
<evidence type="ECO:0000313" key="2">
    <source>
        <dbReference type="EMBL" id="QHS78865.1"/>
    </source>
</evidence>
<sequence>MKLCNILWKNTHFTCYNYLKALNYVSSHKGNIPNTFYPMFQDNGFVYVCLRNDGCRLKQLVYHINSKIWVEIAIIQNGNALLYASNQLKNDLDLVKKCVSKFPWAIEYVGNQCINNKDLIQCATKNVKWVARFIKKYAES</sequence>
<evidence type="ECO:0000259" key="1">
    <source>
        <dbReference type="Pfam" id="PF13475"/>
    </source>
</evidence>
<dbReference type="AlphaFoldDB" id="A0A6C0AHM1"/>